<dbReference type="Pfam" id="PF07841">
    <property type="entry name" value="DM4_12"/>
    <property type="match status" value="1"/>
</dbReference>
<sequence length="242" mass="26856">LGVTRLTSLLSTRPSPPPAAAAACSSPHLVLVARSPELDLLVMPVDLAPIPWNLVTPLRPLWYTYIQLAIPLGDRTIDAYTLAMAIQIMFRLEINLYNVFNRQKRSGRSIQEDQLDLLRQIEDNIATMGADGHACVLRFICEMQINRFSSSSIFGEIFTLIFTPKQGNDSILLKDYISAEMAGHEAGSPDEPGLTCAERYHTCPFSVFALLRRIQSGLGFSTPEDKPLKAVSNTLYTEDTEL</sequence>
<evidence type="ECO:0000313" key="1">
    <source>
        <dbReference type="EMBL" id="KAK8734907.1"/>
    </source>
</evidence>
<dbReference type="Proteomes" id="UP001445076">
    <property type="component" value="Unassembled WGS sequence"/>
</dbReference>
<dbReference type="InterPro" id="IPR006631">
    <property type="entry name" value="DM4_12"/>
</dbReference>
<keyword evidence="2" id="KW-1185">Reference proteome</keyword>
<organism evidence="1 2">
    <name type="scientific">Cherax quadricarinatus</name>
    <name type="common">Australian red claw crayfish</name>
    <dbReference type="NCBI Taxonomy" id="27406"/>
    <lineage>
        <taxon>Eukaryota</taxon>
        <taxon>Metazoa</taxon>
        <taxon>Ecdysozoa</taxon>
        <taxon>Arthropoda</taxon>
        <taxon>Crustacea</taxon>
        <taxon>Multicrustacea</taxon>
        <taxon>Malacostraca</taxon>
        <taxon>Eumalacostraca</taxon>
        <taxon>Eucarida</taxon>
        <taxon>Decapoda</taxon>
        <taxon>Pleocyemata</taxon>
        <taxon>Astacidea</taxon>
        <taxon>Parastacoidea</taxon>
        <taxon>Parastacidae</taxon>
        <taxon>Cherax</taxon>
    </lineage>
</organism>
<accession>A0AAW0X5S2</accession>
<gene>
    <name evidence="1" type="ORF">OTU49_005724</name>
</gene>
<dbReference type="EMBL" id="JARKIK010000049">
    <property type="protein sequence ID" value="KAK8734907.1"/>
    <property type="molecule type" value="Genomic_DNA"/>
</dbReference>
<dbReference type="SMART" id="SM00718">
    <property type="entry name" value="DM4_12"/>
    <property type="match status" value="1"/>
</dbReference>
<protein>
    <submittedName>
        <fullName evidence="1">Uncharacterized protein</fullName>
    </submittedName>
</protein>
<comment type="caution">
    <text evidence="1">The sequence shown here is derived from an EMBL/GenBank/DDBJ whole genome shotgun (WGS) entry which is preliminary data.</text>
</comment>
<evidence type="ECO:0000313" key="2">
    <source>
        <dbReference type="Proteomes" id="UP001445076"/>
    </source>
</evidence>
<reference evidence="1 2" key="1">
    <citation type="journal article" date="2024" name="BMC Genomics">
        <title>Genome assembly of redclaw crayfish (Cherax quadricarinatus) provides insights into its immune adaptation and hypoxia tolerance.</title>
        <authorList>
            <person name="Liu Z."/>
            <person name="Zheng J."/>
            <person name="Li H."/>
            <person name="Fang K."/>
            <person name="Wang S."/>
            <person name="He J."/>
            <person name="Zhou D."/>
            <person name="Weng S."/>
            <person name="Chi M."/>
            <person name="Gu Z."/>
            <person name="He J."/>
            <person name="Li F."/>
            <person name="Wang M."/>
        </authorList>
    </citation>
    <scope>NUCLEOTIDE SEQUENCE [LARGE SCALE GENOMIC DNA]</scope>
    <source>
        <strain evidence="1">ZL_2023a</strain>
    </source>
</reference>
<feature type="non-terminal residue" evidence="1">
    <location>
        <position position="1"/>
    </location>
</feature>
<dbReference type="PANTHER" id="PTHR21398:SF6">
    <property type="entry name" value="AGAP007094-PA"/>
    <property type="match status" value="1"/>
</dbReference>
<dbReference type="PANTHER" id="PTHR21398">
    <property type="entry name" value="AGAP007094-PA"/>
    <property type="match status" value="1"/>
</dbReference>
<proteinExistence type="predicted"/>
<dbReference type="AlphaFoldDB" id="A0AAW0X5S2"/>
<name>A0AAW0X5S2_CHEQU</name>